<dbReference type="KEGG" id="hyf:DTO96_102183"/>
<comment type="similarity">
    <text evidence="1">Belongs to the transglycosylase Slt family.</text>
</comment>
<dbReference type="Pfam" id="PF01464">
    <property type="entry name" value="SLT"/>
    <property type="match status" value="1"/>
</dbReference>
<proteinExistence type="inferred from homology"/>
<evidence type="ECO:0000256" key="1">
    <source>
        <dbReference type="ARBA" id="ARBA00007734"/>
    </source>
</evidence>
<evidence type="ECO:0000313" key="5">
    <source>
        <dbReference type="Proteomes" id="UP000252182"/>
    </source>
</evidence>
<dbReference type="AlphaFoldDB" id="A0A345DDJ1"/>
<dbReference type="CDD" id="cd13399">
    <property type="entry name" value="Slt35-like"/>
    <property type="match status" value="1"/>
</dbReference>
<feature type="signal peptide" evidence="2">
    <location>
        <begin position="1"/>
        <end position="27"/>
    </location>
</feature>
<organism evidence="4 5">
    <name type="scientific">Ephemeroptericola cinctiostellae</name>
    <dbReference type="NCBI Taxonomy" id="2268024"/>
    <lineage>
        <taxon>Bacteria</taxon>
        <taxon>Pseudomonadati</taxon>
        <taxon>Pseudomonadota</taxon>
        <taxon>Betaproteobacteria</taxon>
        <taxon>Burkholderiales</taxon>
        <taxon>Burkholderiaceae</taxon>
        <taxon>Ephemeroptericola</taxon>
    </lineage>
</organism>
<keyword evidence="2" id="KW-0732">Signal</keyword>
<dbReference type="PANTHER" id="PTHR37423:SF2">
    <property type="entry name" value="MEMBRANE-BOUND LYTIC MUREIN TRANSGLYCOSYLASE C"/>
    <property type="match status" value="1"/>
</dbReference>
<dbReference type="PANTHER" id="PTHR37423">
    <property type="entry name" value="SOLUBLE LYTIC MUREIN TRANSGLYCOSYLASE-RELATED"/>
    <property type="match status" value="1"/>
</dbReference>
<name>A0A345DDJ1_9BURK</name>
<dbReference type="EMBL" id="CP031124">
    <property type="protein sequence ID" value="AXF86429.1"/>
    <property type="molecule type" value="Genomic_DNA"/>
</dbReference>
<evidence type="ECO:0000313" key="4">
    <source>
        <dbReference type="EMBL" id="AXF86429.1"/>
    </source>
</evidence>
<gene>
    <name evidence="4" type="primary">mltF</name>
    <name evidence="4" type="ORF">DTO96_102183</name>
</gene>
<evidence type="ECO:0000256" key="2">
    <source>
        <dbReference type="SAM" id="SignalP"/>
    </source>
</evidence>
<dbReference type="Proteomes" id="UP000252182">
    <property type="component" value="Chromosome"/>
</dbReference>
<feature type="chain" id="PRO_5016980965" evidence="2">
    <location>
        <begin position="28"/>
        <end position="286"/>
    </location>
</feature>
<accession>A0A345DDJ1</accession>
<feature type="domain" description="Transglycosylase SLT" evidence="3">
    <location>
        <begin position="136"/>
        <end position="234"/>
    </location>
</feature>
<protein>
    <submittedName>
        <fullName evidence="4">Membrane-bound lytic murein transglycosylase F</fullName>
    </submittedName>
</protein>
<dbReference type="Gene3D" id="1.10.530.10">
    <property type="match status" value="1"/>
</dbReference>
<sequence length="286" mass="30697">MRTATHLFAEVRAVVLACALMAALNFAGCTPTPVETATVAQPTSQPANITPVSESVEPAESALVNDAVVLSADVLPTQAVQAQLPETPITAVTPEVTESLVAKSANEPHPRAGPYKHVLIQQSRNVWGLGAPVASFAAQIHQESRWNATAHSPVGAVGLTQFMPATARWIGTYDTQLAPVDVYNPRWAMRALAVYDKFLYDKVAGINPCERLAFAMSAYNGGLGWVNKRKARSSTPNVCFGETCDINPGITASNQRENANYPKLILKQFEPMYVRAGWGVGACHAR</sequence>
<dbReference type="InterPro" id="IPR023346">
    <property type="entry name" value="Lysozyme-like_dom_sf"/>
</dbReference>
<keyword evidence="5" id="KW-1185">Reference proteome</keyword>
<dbReference type="SUPFAM" id="SSF53955">
    <property type="entry name" value="Lysozyme-like"/>
    <property type="match status" value="1"/>
</dbReference>
<dbReference type="InterPro" id="IPR008258">
    <property type="entry name" value="Transglycosylase_SLT_dom_1"/>
</dbReference>
<dbReference type="RefSeq" id="WP_225972496.1">
    <property type="nucleotide sequence ID" value="NZ_CP031124.1"/>
</dbReference>
<reference evidence="5" key="1">
    <citation type="submission" date="2018-07" db="EMBL/GenBank/DDBJ databases">
        <authorList>
            <person name="Kim H."/>
        </authorList>
    </citation>
    <scope>NUCLEOTIDE SEQUENCE [LARGE SCALE GENOMIC DNA]</scope>
    <source>
        <strain evidence="5">F02</strain>
    </source>
</reference>
<evidence type="ECO:0000259" key="3">
    <source>
        <dbReference type="Pfam" id="PF01464"/>
    </source>
</evidence>